<evidence type="ECO:0000256" key="1">
    <source>
        <dbReference type="SAM" id="MobiDB-lite"/>
    </source>
</evidence>
<dbReference type="EMBL" id="JAUYZG010000016">
    <property type="protein sequence ID" value="KAK2886006.1"/>
    <property type="molecule type" value="Genomic_DNA"/>
</dbReference>
<feature type="region of interest" description="Disordered" evidence="1">
    <location>
        <begin position="1"/>
        <end position="283"/>
    </location>
</feature>
<gene>
    <name evidence="2" type="ORF">Q8A67_016843</name>
    <name evidence="3" type="ORF">Q8A67_016847</name>
</gene>
<proteinExistence type="predicted"/>
<organism evidence="3 4">
    <name type="scientific">Cirrhinus molitorella</name>
    <name type="common">mud carp</name>
    <dbReference type="NCBI Taxonomy" id="172907"/>
    <lineage>
        <taxon>Eukaryota</taxon>
        <taxon>Metazoa</taxon>
        <taxon>Chordata</taxon>
        <taxon>Craniata</taxon>
        <taxon>Vertebrata</taxon>
        <taxon>Euteleostomi</taxon>
        <taxon>Actinopterygii</taxon>
        <taxon>Neopterygii</taxon>
        <taxon>Teleostei</taxon>
        <taxon>Ostariophysi</taxon>
        <taxon>Cypriniformes</taxon>
        <taxon>Cyprinidae</taxon>
        <taxon>Labeoninae</taxon>
        <taxon>Labeonini</taxon>
        <taxon>Cirrhinus</taxon>
    </lineage>
</organism>
<feature type="compositionally biased region" description="Low complexity" evidence="1">
    <location>
        <begin position="337"/>
        <end position="348"/>
    </location>
</feature>
<feature type="compositionally biased region" description="Low complexity" evidence="1">
    <location>
        <begin position="254"/>
        <end position="271"/>
    </location>
</feature>
<reference evidence="3" key="1">
    <citation type="submission" date="2023-08" db="EMBL/GenBank/DDBJ databases">
        <title>Chromosome-level Genome Assembly of mud carp (Cirrhinus molitorella).</title>
        <authorList>
            <person name="Liu H."/>
        </authorList>
    </citation>
    <scope>NUCLEOTIDE SEQUENCE</scope>
    <source>
        <strain evidence="3">Prfri</strain>
        <tissue evidence="3">Muscle</tissue>
    </source>
</reference>
<dbReference type="PANTHER" id="PTHR34141:SF1">
    <property type="match status" value="1"/>
</dbReference>
<protein>
    <submittedName>
        <fullName evidence="3">Uncharacterized protein</fullName>
    </submittedName>
</protein>
<feature type="compositionally biased region" description="Basic residues" evidence="1">
    <location>
        <begin position="376"/>
        <end position="385"/>
    </location>
</feature>
<feature type="compositionally biased region" description="Gly residues" evidence="1">
    <location>
        <begin position="243"/>
        <end position="253"/>
    </location>
</feature>
<dbReference type="Proteomes" id="UP001187343">
    <property type="component" value="Unassembled WGS sequence"/>
</dbReference>
<dbReference type="PANTHER" id="PTHR34141">
    <property type="match status" value="1"/>
</dbReference>
<name>A0AA88PDN9_9TELE</name>
<evidence type="ECO:0000313" key="3">
    <source>
        <dbReference type="EMBL" id="KAK2886010.1"/>
    </source>
</evidence>
<dbReference type="AlphaFoldDB" id="A0AA88PDN9"/>
<dbReference type="EMBL" id="JAUYZG010000016">
    <property type="protein sequence ID" value="KAK2886010.1"/>
    <property type="molecule type" value="Genomic_DNA"/>
</dbReference>
<keyword evidence="4" id="KW-1185">Reference proteome</keyword>
<accession>A0AA88PDN9</accession>
<evidence type="ECO:0000313" key="2">
    <source>
        <dbReference type="EMBL" id="KAK2886006.1"/>
    </source>
</evidence>
<sequence length="425" mass="43610">MQGLGALGERVRRPFGRTPVLSRSALRTGPEAGYPRPLGGFGAKGIVTSRRDSDLEAFSHNPADGVPPQSNSPPATVPGAGRARGPTPVPPGGRKRGHPGAWTPEARAPPGARLPASPVLSRLPGAGRGAAPGGAPAPLPRVRPEGLPPGGETEVPTRAVAGAIREKGPGARPESPPQSSAGDPPATPRAPRELPAGGKPGARRFAPAGAPPRAPPRGRTARGFATDRRPAAGPAPPWRRGASGAGGRAGGRLGAAAPPAAAGPSHASRPSPTGPALRANPCPEVTDLTCRLPLLALFQHARGCSPWRPAADMGTARRETYTFSPGFSRADESSPDAAGTAALSRARAPISGRTHSRAPCPSQRKENSPRGPRQLLRVRLRRRTGRLAAPVSATPGSGIWTRFPFDRPGTTKRIAPASERRSPIP</sequence>
<feature type="region of interest" description="Disordered" evidence="1">
    <location>
        <begin position="325"/>
        <end position="425"/>
    </location>
</feature>
<comment type="caution">
    <text evidence="3">The sequence shown here is derived from an EMBL/GenBank/DDBJ whole genome shotgun (WGS) entry which is preliminary data.</text>
</comment>
<evidence type="ECO:0000313" key="4">
    <source>
        <dbReference type="Proteomes" id="UP001187343"/>
    </source>
</evidence>